<accession>A0ABY4S540</accession>
<reference evidence="1" key="1">
    <citation type="submission" date="2022-05" db="EMBL/GenBank/DDBJ databases">
        <title>An RpoN-dependent PEP-CTERM gene is involved in floc formation of an Aquincola tertiaricarbonis strain.</title>
        <authorList>
            <person name="Qiu D."/>
            <person name="Xia M."/>
        </authorList>
    </citation>
    <scope>NUCLEOTIDE SEQUENCE</scope>
    <source>
        <strain evidence="1">RN12</strain>
    </source>
</reference>
<gene>
    <name evidence="1" type="ORF">MW290_23465</name>
</gene>
<protein>
    <submittedName>
        <fullName evidence="1">GAF domain-containing protein</fullName>
    </submittedName>
</protein>
<organism evidence="1 2">
    <name type="scientific">Aquincola tertiaricarbonis</name>
    <dbReference type="NCBI Taxonomy" id="391953"/>
    <lineage>
        <taxon>Bacteria</taxon>
        <taxon>Pseudomonadati</taxon>
        <taxon>Pseudomonadota</taxon>
        <taxon>Betaproteobacteria</taxon>
        <taxon>Burkholderiales</taxon>
        <taxon>Sphaerotilaceae</taxon>
        <taxon>Aquincola</taxon>
    </lineage>
</organism>
<evidence type="ECO:0000313" key="1">
    <source>
        <dbReference type="EMBL" id="URI08543.1"/>
    </source>
</evidence>
<dbReference type="SUPFAM" id="SSF55781">
    <property type="entry name" value="GAF domain-like"/>
    <property type="match status" value="1"/>
</dbReference>
<dbReference type="InterPro" id="IPR029016">
    <property type="entry name" value="GAF-like_dom_sf"/>
</dbReference>
<evidence type="ECO:0000313" key="2">
    <source>
        <dbReference type="Proteomes" id="UP001056201"/>
    </source>
</evidence>
<dbReference type="Gene3D" id="3.30.450.40">
    <property type="match status" value="1"/>
</dbReference>
<dbReference type="RefSeq" id="WP_250196765.1">
    <property type="nucleotide sequence ID" value="NZ_CP097636.1"/>
</dbReference>
<sequence>MTKSGFDLEPYLARKRELDEAIERARRQAGAAQAPAPAARLSTAQQVEVAQRLFTRTLEKDGLRSALYSLLRKTDYRYATLFRFDGTLNRAVIHLDRQNLMAELPQAFPIAQSYCQYIKDSARPFVTAVASEDEATVGHAKRDLFDAYCGIPILAPDGTLAGSLCYYDEEPRQLDEVQLELLLFAATKIEETGLPG</sequence>
<keyword evidence="2" id="KW-1185">Reference proteome</keyword>
<dbReference type="Proteomes" id="UP001056201">
    <property type="component" value="Chromosome 2"/>
</dbReference>
<proteinExistence type="predicted"/>
<dbReference type="EMBL" id="CP097636">
    <property type="protein sequence ID" value="URI08543.1"/>
    <property type="molecule type" value="Genomic_DNA"/>
</dbReference>
<name>A0ABY4S540_AQUTE</name>